<evidence type="ECO:0000256" key="2">
    <source>
        <dbReference type="ARBA" id="ARBA00022448"/>
    </source>
</evidence>
<dbReference type="InterPro" id="IPR036942">
    <property type="entry name" value="Beta-barrel_TonB_sf"/>
</dbReference>
<evidence type="ECO:0000256" key="4">
    <source>
        <dbReference type="ARBA" id="ARBA00022692"/>
    </source>
</evidence>
<gene>
    <name evidence="14" type="ORF">GCM10023186_27430</name>
</gene>
<feature type="domain" description="TonB-dependent receptor plug" evidence="13">
    <location>
        <begin position="116"/>
        <end position="222"/>
    </location>
</feature>
<keyword evidence="11" id="KW-0732">Signal</keyword>
<dbReference type="Proteomes" id="UP001500454">
    <property type="component" value="Unassembled WGS sequence"/>
</dbReference>
<keyword evidence="3 8" id="KW-1134">Transmembrane beta strand</keyword>
<proteinExistence type="inferred from homology"/>
<dbReference type="Pfam" id="PF13715">
    <property type="entry name" value="CarbopepD_reg_2"/>
    <property type="match status" value="1"/>
</dbReference>
<evidence type="ECO:0000259" key="13">
    <source>
        <dbReference type="Pfam" id="PF07715"/>
    </source>
</evidence>
<keyword evidence="7 8" id="KW-0998">Cell outer membrane</keyword>
<feature type="domain" description="TonB-dependent receptor-like beta-barrel" evidence="12">
    <location>
        <begin position="389"/>
        <end position="950"/>
    </location>
</feature>
<feature type="signal peptide" evidence="11">
    <location>
        <begin position="1"/>
        <end position="20"/>
    </location>
</feature>
<dbReference type="InterPro" id="IPR037066">
    <property type="entry name" value="Plug_dom_sf"/>
</dbReference>
<name>A0ABP8J497_9BACT</name>
<evidence type="ECO:0000256" key="5">
    <source>
        <dbReference type="ARBA" id="ARBA00023077"/>
    </source>
</evidence>
<keyword evidence="5 9" id="KW-0798">TonB box</keyword>
<comment type="subcellular location">
    <subcellularLocation>
        <location evidence="1 8">Cell outer membrane</location>
        <topology evidence="1 8">Multi-pass membrane protein</topology>
    </subcellularLocation>
</comment>
<dbReference type="InterPro" id="IPR039426">
    <property type="entry name" value="TonB-dep_rcpt-like"/>
</dbReference>
<dbReference type="SUPFAM" id="SSF56935">
    <property type="entry name" value="Porins"/>
    <property type="match status" value="1"/>
</dbReference>
<feature type="compositionally biased region" description="Low complexity" evidence="10">
    <location>
        <begin position="974"/>
        <end position="984"/>
    </location>
</feature>
<evidence type="ECO:0000256" key="11">
    <source>
        <dbReference type="SAM" id="SignalP"/>
    </source>
</evidence>
<feature type="region of interest" description="Disordered" evidence="10">
    <location>
        <begin position="963"/>
        <end position="984"/>
    </location>
</feature>
<sequence length="1009" mass="109295">MKHGILLTATLACTATLAEAQQTRTLTGKVQDSATGEALPGVNVVLKGTSIGTVTNESGSFSLNVPEGDATLVFSYVGYLPETVSAGLKSAISVGLRPDQKALDEVVVIGYGTVKKSDVTGAIVSVKEEDLKKVPAGNVMETLQGRLPGVDITRSSGSASSGVNITVRGNRSLTANNGPLFIVDGVQYNSIQDINPNDIQSMEVLKDAASTAIYGSRGANGVIIVNTKKGASGKTRVSVNSYIGQTDVVYYPLVNDAAGYVAQKREANRASGLWTGPADDSKIFTPQQLDAIGKGEGYVWPDLFLRKGMQQEHQVSVAGGGDKTTFYVSADLYNEKGNLRLDDLNRYSTRFNLEHAVTPKLKIGSQNQLTYYNQNVRRDPLNIANKIDPLGAPFDANGNVMVFPNNGKDINPLSDEEKGNYVNNTRTIRTFLTAYASYQLLPSLNLRSNVGLTLINGRNGTFFGSNTVDRAGSVPLSAYGTQFDTNWSWENILNYQKNFGDHSLSVTGVTSLLTFTSEASRAQGANQLLNYQSFYALGNANQQVVIGSAFQESGLVSFTGRVQYGYKSRYLLTLTGREDGSSKLPENRWAFFPSAAVAWRVIDEGFMRDVPGLSDLKLRASYGLAGNYDIVPYASQSLLTKIPFAFGETGAAGYAFSSRLGNPNLQWETSRTANLGLDFGLLQNRLSGTVDVYNTLADKLLLDAFLPMTAGVGFITRNVGETRNRGIEVGLNALAVDNGDLKWNVGLTWYKNQEKILALSNGVDDINNGWFIGQPTRVFYDYEKIGIWQADEADAARAFGQKPGQIKVKDQNGDGKITATDDRVIVGSAVPKWSSSFSTDVSYKGFDLSAQVFARYGQMINYEYDQIWDPQGIENSSKQDYWTPENPTNAYPRPDASVSKTSLPYFSTLSYRDGSYVKLRAVTLGYNLPQAWMDKLAVASARIYVQGKNLVTLSHIHDYDPERGAAAASSSPERTLTTSTTAATGLRTGNAPLSNPIPRVVTVGINLGF</sequence>
<dbReference type="SUPFAM" id="SSF49464">
    <property type="entry name" value="Carboxypeptidase regulatory domain-like"/>
    <property type="match status" value="1"/>
</dbReference>
<keyword evidence="14" id="KW-0675">Receptor</keyword>
<comment type="caution">
    <text evidence="14">The sequence shown here is derived from an EMBL/GenBank/DDBJ whole genome shotgun (WGS) entry which is preliminary data.</text>
</comment>
<evidence type="ECO:0000259" key="12">
    <source>
        <dbReference type="Pfam" id="PF00593"/>
    </source>
</evidence>
<protein>
    <submittedName>
        <fullName evidence="14">TonB-dependent receptor</fullName>
    </submittedName>
</protein>
<dbReference type="PROSITE" id="PS52016">
    <property type="entry name" value="TONB_DEPENDENT_REC_3"/>
    <property type="match status" value="1"/>
</dbReference>
<keyword evidence="15" id="KW-1185">Reference proteome</keyword>
<keyword evidence="2 8" id="KW-0813">Transport</keyword>
<keyword evidence="4 8" id="KW-0812">Transmembrane</keyword>
<dbReference type="NCBIfam" id="TIGR04057">
    <property type="entry name" value="SusC_RagA_signa"/>
    <property type="match status" value="1"/>
</dbReference>
<evidence type="ECO:0000256" key="6">
    <source>
        <dbReference type="ARBA" id="ARBA00023136"/>
    </source>
</evidence>
<reference evidence="15" key="1">
    <citation type="journal article" date="2019" name="Int. J. Syst. Evol. Microbiol.">
        <title>The Global Catalogue of Microorganisms (GCM) 10K type strain sequencing project: providing services to taxonomists for standard genome sequencing and annotation.</title>
        <authorList>
            <consortium name="The Broad Institute Genomics Platform"/>
            <consortium name="The Broad Institute Genome Sequencing Center for Infectious Disease"/>
            <person name="Wu L."/>
            <person name="Ma J."/>
        </authorList>
    </citation>
    <scope>NUCLEOTIDE SEQUENCE [LARGE SCALE GENOMIC DNA]</scope>
    <source>
        <strain evidence="15">JCM 17924</strain>
    </source>
</reference>
<keyword evidence="6 8" id="KW-0472">Membrane</keyword>
<feature type="chain" id="PRO_5045243743" evidence="11">
    <location>
        <begin position="21"/>
        <end position="1009"/>
    </location>
</feature>
<dbReference type="InterPro" id="IPR023996">
    <property type="entry name" value="TonB-dep_OMP_SusC/RagA"/>
</dbReference>
<evidence type="ECO:0000256" key="7">
    <source>
        <dbReference type="ARBA" id="ARBA00023237"/>
    </source>
</evidence>
<evidence type="ECO:0000256" key="9">
    <source>
        <dbReference type="RuleBase" id="RU003357"/>
    </source>
</evidence>
<evidence type="ECO:0000313" key="15">
    <source>
        <dbReference type="Proteomes" id="UP001500454"/>
    </source>
</evidence>
<accession>A0ABP8J497</accession>
<dbReference type="Gene3D" id="2.60.40.1120">
    <property type="entry name" value="Carboxypeptidase-like, regulatory domain"/>
    <property type="match status" value="1"/>
</dbReference>
<dbReference type="InterPro" id="IPR008969">
    <property type="entry name" value="CarboxyPept-like_regulatory"/>
</dbReference>
<comment type="similarity">
    <text evidence="8 9">Belongs to the TonB-dependent receptor family.</text>
</comment>
<dbReference type="Gene3D" id="2.40.170.20">
    <property type="entry name" value="TonB-dependent receptor, beta-barrel domain"/>
    <property type="match status" value="1"/>
</dbReference>
<evidence type="ECO:0000256" key="8">
    <source>
        <dbReference type="PROSITE-ProRule" id="PRU01360"/>
    </source>
</evidence>
<evidence type="ECO:0000256" key="3">
    <source>
        <dbReference type="ARBA" id="ARBA00022452"/>
    </source>
</evidence>
<evidence type="ECO:0000256" key="1">
    <source>
        <dbReference type="ARBA" id="ARBA00004571"/>
    </source>
</evidence>
<dbReference type="NCBIfam" id="TIGR04056">
    <property type="entry name" value="OMP_RagA_SusC"/>
    <property type="match status" value="1"/>
</dbReference>
<dbReference type="Pfam" id="PF07715">
    <property type="entry name" value="Plug"/>
    <property type="match status" value="1"/>
</dbReference>
<dbReference type="InterPro" id="IPR000531">
    <property type="entry name" value="Beta-barrel_TonB"/>
</dbReference>
<dbReference type="Gene3D" id="2.170.130.10">
    <property type="entry name" value="TonB-dependent receptor, plug domain"/>
    <property type="match status" value="1"/>
</dbReference>
<dbReference type="InterPro" id="IPR012910">
    <property type="entry name" value="Plug_dom"/>
</dbReference>
<evidence type="ECO:0000313" key="14">
    <source>
        <dbReference type="EMBL" id="GAA4384737.1"/>
    </source>
</evidence>
<dbReference type="InterPro" id="IPR023997">
    <property type="entry name" value="TonB-dep_OMP_SusC/RagA_CS"/>
</dbReference>
<dbReference type="EMBL" id="BAABHA010000008">
    <property type="protein sequence ID" value="GAA4384737.1"/>
    <property type="molecule type" value="Genomic_DNA"/>
</dbReference>
<organism evidence="14 15">
    <name type="scientific">Hymenobacter koreensis</name>
    <dbReference type="NCBI Taxonomy" id="1084523"/>
    <lineage>
        <taxon>Bacteria</taxon>
        <taxon>Pseudomonadati</taxon>
        <taxon>Bacteroidota</taxon>
        <taxon>Cytophagia</taxon>
        <taxon>Cytophagales</taxon>
        <taxon>Hymenobacteraceae</taxon>
        <taxon>Hymenobacter</taxon>
    </lineage>
</organism>
<evidence type="ECO:0000256" key="10">
    <source>
        <dbReference type="SAM" id="MobiDB-lite"/>
    </source>
</evidence>
<dbReference type="Pfam" id="PF00593">
    <property type="entry name" value="TonB_dep_Rec_b-barrel"/>
    <property type="match status" value="1"/>
</dbReference>